<keyword evidence="3" id="KW-1185">Reference proteome</keyword>
<feature type="transmembrane region" description="Helical" evidence="1">
    <location>
        <begin position="139"/>
        <end position="159"/>
    </location>
</feature>
<dbReference type="EMBL" id="SNXO01000004">
    <property type="protein sequence ID" value="TDP59072.1"/>
    <property type="molecule type" value="Genomic_DNA"/>
</dbReference>
<proteinExistence type="predicted"/>
<feature type="transmembrane region" description="Helical" evidence="1">
    <location>
        <begin position="21"/>
        <end position="42"/>
    </location>
</feature>
<name>A0A4V3CS54_9FIRM</name>
<feature type="transmembrane region" description="Helical" evidence="1">
    <location>
        <begin position="48"/>
        <end position="65"/>
    </location>
</feature>
<dbReference type="Proteomes" id="UP000295500">
    <property type="component" value="Unassembled WGS sequence"/>
</dbReference>
<organism evidence="2 3">
    <name type="scientific">Aminicella lysinilytica</name>
    <dbReference type="NCBI Taxonomy" id="433323"/>
    <lineage>
        <taxon>Bacteria</taxon>
        <taxon>Bacillati</taxon>
        <taxon>Bacillota</taxon>
        <taxon>Clostridia</taxon>
        <taxon>Peptostreptococcales</taxon>
        <taxon>Anaerovoracaceae</taxon>
        <taxon>Aminicella</taxon>
    </lineage>
</organism>
<reference evidence="2 3" key="1">
    <citation type="submission" date="2019-03" db="EMBL/GenBank/DDBJ databases">
        <title>Genomic Encyclopedia of Type Strains, Phase IV (KMG-IV): sequencing the most valuable type-strain genomes for metagenomic binning, comparative biology and taxonomic classification.</title>
        <authorList>
            <person name="Goeker M."/>
        </authorList>
    </citation>
    <scope>NUCLEOTIDE SEQUENCE [LARGE SCALE GENOMIC DNA]</scope>
    <source>
        <strain evidence="2 3">DSM 28287</strain>
    </source>
</reference>
<comment type="caution">
    <text evidence="2">The sequence shown here is derived from an EMBL/GenBank/DDBJ whole genome shotgun (WGS) entry which is preliminary data.</text>
</comment>
<evidence type="ECO:0000313" key="3">
    <source>
        <dbReference type="Proteomes" id="UP000295500"/>
    </source>
</evidence>
<sequence length="292" mass="33279">MRYRFKNLKMSMESELHENKSSFVVFSVLRVLIVLVMINQAFNADYENVFLCLVTLVLLLVPYFVEVKFRVELPKTLEIIIMLFIFSAEILGGINEFYIKIPMWDTILHTLNGFLAAAVGFSLVYLLNRSKSNINLSPLFMAIVAFCFSMTVGVLWEFFEFTMDMFFGTDMQKDTVINVIRSVTLNPDGRNVPYVIKGITETTVNGKDLGVNGYLDIGLIDTMADLFVNFIGAITFSIFGFIYVKNRDKGSDATKRQQRNSKLVADLTPVAMADDKTFDNVPEKKKKKKNKH</sequence>
<dbReference type="Pfam" id="PF09997">
    <property type="entry name" value="DUF2238"/>
    <property type="match status" value="1"/>
</dbReference>
<keyword evidence="1" id="KW-1133">Transmembrane helix</keyword>
<dbReference type="OrthoDB" id="4966203at2"/>
<keyword evidence="1" id="KW-0812">Transmembrane</keyword>
<feature type="transmembrane region" description="Helical" evidence="1">
    <location>
        <begin position="226"/>
        <end position="244"/>
    </location>
</feature>
<feature type="transmembrane region" description="Helical" evidence="1">
    <location>
        <begin position="106"/>
        <end position="127"/>
    </location>
</feature>
<protein>
    <submittedName>
        <fullName evidence="2">Uncharacterized protein</fullName>
    </submittedName>
</protein>
<dbReference type="RefSeq" id="WP_133527677.1">
    <property type="nucleotide sequence ID" value="NZ_SNXO01000004.1"/>
</dbReference>
<accession>A0A4V3CS54</accession>
<evidence type="ECO:0000256" key="1">
    <source>
        <dbReference type="SAM" id="Phobius"/>
    </source>
</evidence>
<dbReference type="InterPro" id="IPR014509">
    <property type="entry name" value="YjdF-like"/>
</dbReference>
<gene>
    <name evidence="2" type="ORF">EV211_1042</name>
</gene>
<keyword evidence="1" id="KW-0472">Membrane</keyword>
<evidence type="ECO:0000313" key="2">
    <source>
        <dbReference type="EMBL" id="TDP59072.1"/>
    </source>
</evidence>
<feature type="transmembrane region" description="Helical" evidence="1">
    <location>
        <begin position="77"/>
        <end position="94"/>
    </location>
</feature>
<dbReference type="AlphaFoldDB" id="A0A4V3CS54"/>